<proteinExistence type="inferred from homology"/>
<sequence>MSAPLTLAGLRHMAEQDKIDTVLACMVDMQGRLIGKRFQVEFFLDSAHEETHGCDYLLADDIDMEPVPGYAAASWKKGYGDFVFKPDLSTLRVVPWLEGTAMVLCDVQDHHGQDLPHSPRGILKRQIDRLTERGYQGLFASELEFYLFDESYEAIHHRNYQNPRTANYNIEDYSILQTIRDEPVLRAIRRNLQAAGIPVENSKGEWGPGQEEINVRYADALTMADRHSIIKHACKEIALLQGKSVTFMAKWRYDLAGSSCHIHNSLSSLKSNKPLFHDPKAEYGMSRLMRQWVAGQLKYARDITYFLAPYINSYKRFQVGTFAPTRAVWSRDNRTAGFRLCGENSKAIRIECRIGGADLNPYLAYAALIAAGLAGIDEELELDKPFEGDAYQNARLPEVAKTLRDGATALKNSKMLKQAFGKEVIDHYLHTANWEQLEYDRRITDWELRRGFERY</sequence>
<evidence type="ECO:0000259" key="8">
    <source>
        <dbReference type="PROSITE" id="PS51987"/>
    </source>
</evidence>
<keyword evidence="3" id="KW-0547">Nucleotide-binding</keyword>
<reference evidence="9 10" key="1">
    <citation type="submission" date="2020-08" db="EMBL/GenBank/DDBJ databases">
        <authorList>
            <person name="Criscuolo A."/>
        </authorList>
    </citation>
    <scope>NUCLEOTIDE SEQUENCE [LARGE SCALE GENOMIC DNA]</scope>
    <source>
        <strain evidence="9">CIP111764</strain>
    </source>
</reference>
<dbReference type="InterPro" id="IPR008147">
    <property type="entry name" value="Gln_synt_N"/>
</dbReference>
<dbReference type="RefSeq" id="WP_187670609.1">
    <property type="nucleotide sequence ID" value="NZ_CAJFCI010000031.1"/>
</dbReference>
<dbReference type="GO" id="GO:0005524">
    <property type="term" value="F:ATP binding"/>
    <property type="evidence" value="ECO:0007669"/>
    <property type="project" value="UniProtKB-KW"/>
</dbReference>
<comment type="caution">
    <text evidence="9">The sequence shown here is derived from an EMBL/GenBank/DDBJ whole genome shotgun (WGS) entry which is preliminary data.</text>
</comment>
<gene>
    <name evidence="9" type="primary">ipuC_1</name>
    <name evidence="9" type="ORF">PSEWESI4_01535</name>
</gene>
<dbReference type="FunFam" id="3.30.590.10:FF:000005">
    <property type="entry name" value="Probable glutamine synthetase"/>
    <property type="match status" value="1"/>
</dbReference>
<evidence type="ECO:0000256" key="5">
    <source>
        <dbReference type="PROSITE-ProRule" id="PRU01330"/>
    </source>
</evidence>
<dbReference type="PANTHER" id="PTHR43785">
    <property type="entry name" value="GAMMA-GLUTAMYLPUTRESCINE SYNTHETASE"/>
    <property type="match status" value="1"/>
</dbReference>
<dbReference type="AlphaFoldDB" id="A0A7U7ELL0"/>
<dbReference type="Gene3D" id="3.10.20.70">
    <property type="entry name" value="Glutamine synthetase, N-terminal domain"/>
    <property type="match status" value="1"/>
</dbReference>
<keyword evidence="2 9" id="KW-0436">Ligase</keyword>
<dbReference type="EMBL" id="CAJFCI010000031">
    <property type="protein sequence ID" value="CAD5107264.1"/>
    <property type="molecule type" value="Genomic_DNA"/>
</dbReference>
<evidence type="ECO:0000256" key="2">
    <source>
        <dbReference type="ARBA" id="ARBA00022598"/>
    </source>
</evidence>
<dbReference type="GO" id="GO:0006542">
    <property type="term" value="P:glutamine biosynthetic process"/>
    <property type="evidence" value="ECO:0007669"/>
    <property type="project" value="InterPro"/>
</dbReference>
<dbReference type="PROSITE" id="PS51987">
    <property type="entry name" value="GS_CATALYTIC"/>
    <property type="match status" value="1"/>
</dbReference>
<keyword evidence="4" id="KW-0067">ATP-binding</keyword>
<dbReference type="GO" id="GO:0004356">
    <property type="term" value="F:glutamine synthetase activity"/>
    <property type="evidence" value="ECO:0007669"/>
    <property type="project" value="InterPro"/>
</dbReference>
<feature type="domain" description="GS beta-grasp" evidence="7">
    <location>
        <begin position="17"/>
        <end position="112"/>
    </location>
</feature>
<dbReference type="SUPFAM" id="SSF54368">
    <property type="entry name" value="Glutamine synthetase, N-terminal domain"/>
    <property type="match status" value="1"/>
</dbReference>
<name>A0A7U7ELL0_9GAMM</name>
<evidence type="ECO:0000313" key="10">
    <source>
        <dbReference type="Proteomes" id="UP000583387"/>
    </source>
</evidence>
<dbReference type="EC" id="6.3.2.-" evidence="9"/>
<evidence type="ECO:0000256" key="3">
    <source>
        <dbReference type="ARBA" id="ARBA00022741"/>
    </source>
</evidence>
<evidence type="ECO:0000256" key="6">
    <source>
        <dbReference type="RuleBase" id="RU000384"/>
    </source>
</evidence>
<evidence type="ECO:0000259" key="7">
    <source>
        <dbReference type="PROSITE" id="PS51986"/>
    </source>
</evidence>
<dbReference type="InterPro" id="IPR014746">
    <property type="entry name" value="Gln_synth/guanido_kin_cat_dom"/>
</dbReference>
<dbReference type="SMART" id="SM01230">
    <property type="entry name" value="Gln-synt_C"/>
    <property type="match status" value="1"/>
</dbReference>
<dbReference type="Pfam" id="PF00120">
    <property type="entry name" value="Gln-synt_C"/>
    <property type="match status" value="1"/>
</dbReference>
<evidence type="ECO:0000256" key="1">
    <source>
        <dbReference type="ARBA" id="ARBA00009897"/>
    </source>
</evidence>
<dbReference type="PANTHER" id="PTHR43785:SF12">
    <property type="entry name" value="TYPE-1 GLUTAMINE SYNTHETASE 2"/>
    <property type="match status" value="1"/>
</dbReference>
<accession>A0A7U7ELL0</accession>
<feature type="domain" description="GS catalytic" evidence="8">
    <location>
        <begin position="119"/>
        <end position="455"/>
    </location>
</feature>
<comment type="similarity">
    <text evidence="1 5 6">Belongs to the glutamine synthetase family.</text>
</comment>
<dbReference type="InterPro" id="IPR036651">
    <property type="entry name" value="Gln_synt_N_sf"/>
</dbReference>
<dbReference type="SUPFAM" id="SSF55931">
    <property type="entry name" value="Glutamine synthetase/guanido kinase"/>
    <property type="match status" value="1"/>
</dbReference>
<evidence type="ECO:0000313" key="9">
    <source>
        <dbReference type="EMBL" id="CAD5107264.1"/>
    </source>
</evidence>
<dbReference type="InterPro" id="IPR008146">
    <property type="entry name" value="Gln_synth_cat_dom"/>
</dbReference>
<organism evidence="9 10">
    <name type="scientific">Zestomonas carbonaria</name>
    <dbReference type="NCBI Taxonomy" id="2762745"/>
    <lineage>
        <taxon>Bacteria</taxon>
        <taxon>Pseudomonadati</taxon>
        <taxon>Pseudomonadota</taxon>
        <taxon>Gammaproteobacteria</taxon>
        <taxon>Pseudomonadales</taxon>
        <taxon>Pseudomonadaceae</taxon>
        <taxon>Zestomonas</taxon>
    </lineage>
</organism>
<dbReference type="PROSITE" id="PS51986">
    <property type="entry name" value="GS_BETA_GRASP"/>
    <property type="match status" value="1"/>
</dbReference>
<dbReference type="GO" id="GO:0042402">
    <property type="term" value="P:biogenic amine catabolic process"/>
    <property type="evidence" value="ECO:0007669"/>
    <property type="project" value="UniProtKB-ARBA"/>
</dbReference>
<keyword evidence="10" id="KW-1185">Reference proteome</keyword>
<dbReference type="GO" id="GO:0006576">
    <property type="term" value="P:biogenic amine metabolic process"/>
    <property type="evidence" value="ECO:0007669"/>
    <property type="project" value="UniProtKB-ARBA"/>
</dbReference>
<dbReference type="Proteomes" id="UP000583387">
    <property type="component" value="Unassembled WGS sequence"/>
</dbReference>
<dbReference type="Gene3D" id="3.30.590.10">
    <property type="entry name" value="Glutamine synthetase/guanido kinase, catalytic domain"/>
    <property type="match status" value="1"/>
</dbReference>
<evidence type="ECO:0000256" key="4">
    <source>
        <dbReference type="ARBA" id="ARBA00022840"/>
    </source>
</evidence>
<protein>
    <submittedName>
        <fullName evidence="9">Glutamate--isopropylamine ligase</fullName>
        <ecNumber evidence="9">6.3.2.-</ecNumber>
    </submittedName>
</protein>